<dbReference type="AlphaFoldDB" id="A0A2T4ATX4"/>
<dbReference type="Proteomes" id="UP000241690">
    <property type="component" value="Unassembled WGS sequence"/>
</dbReference>
<dbReference type="RefSeq" id="XP_024780105.1">
    <property type="nucleotide sequence ID" value="XM_024913124.1"/>
</dbReference>
<proteinExistence type="predicted"/>
<gene>
    <name evidence="2" type="ORF">M431DRAFT_180915</name>
</gene>
<keyword evidence="3" id="KW-1185">Reference proteome</keyword>
<dbReference type="EMBL" id="KZ679675">
    <property type="protein sequence ID" value="PTB60428.1"/>
    <property type="molecule type" value="Genomic_DNA"/>
</dbReference>
<feature type="transmembrane region" description="Helical" evidence="1">
    <location>
        <begin position="58"/>
        <end position="77"/>
    </location>
</feature>
<keyword evidence="1" id="KW-1133">Transmembrane helix</keyword>
<reference evidence="2 3" key="1">
    <citation type="submission" date="2016-07" db="EMBL/GenBank/DDBJ databases">
        <title>Multiple horizontal gene transfer events from other fungi enriched the ability of initially mycotrophic Trichoderma (Ascomycota) to feed on dead plant biomass.</title>
        <authorList>
            <consortium name="DOE Joint Genome Institute"/>
            <person name="Aerts A."/>
            <person name="Atanasova L."/>
            <person name="Chenthamara K."/>
            <person name="Zhang J."/>
            <person name="Grujic M."/>
            <person name="Henrissat B."/>
            <person name="Kuo A."/>
            <person name="Salamov A."/>
            <person name="Lipzen A."/>
            <person name="Labutti K."/>
            <person name="Barry K."/>
            <person name="Miao Y."/>
            <person name="Rahimi M.J."/>
            <person name="Shen Q."/>
            <person name="Grigoriev I.V."/>
            <person name="Kubicek C.P."/>
            <person name="Druzhinina I.S."/>
        </authorList>
    </citation>
    <scope>NUCLEOTIDE SEQUENCE [LARGE SCALE GENOMIC DNA]</scope>
    <source>
        <strain evidence="2 3">CBS 226.95</strain>
    </source>
</reference>
<evidence type="ECO:0000256" key="1">
    <source>
        <dbReference type="SAM" id="Phobius"/>
    </source>
</evidence>
<name>A0A2T4ATX4_TRIHA</name>
<protein>
    <submittedName>
        <fullName evidence="2">Uncharacterized protein</fullName>
    </submittedName>
</protein>
<evidence type="ECO:0000313" key="2">
    <source>
        <dbReference type="EMBL" id="PTB60428.1"/>
    </source>
</evidence>
<dbReference type="GeneID" id="36621685"/>
<evidence type="ECO:0000313" key="3">
    <source>
        <dbReference type="Proteomes" id="UP000241690"/>
    </source>
</evidence>
<accession>A0A2T4ATX4</accession>
<organism evidence="2 3">
    <name type="scientific">Trichoderma harzianum CBS 226.95</name>
    <dbReference type="NCBI Taxonomy" id="983964"/>
    <lineage>
        <taxon>Eukaryota</taxon>
        <taxon>Fungi</taxon>
        <taxon>Dikarya</taxon>
        <taxon>Ascomycota</taxon>
        <taxon>Pezizomycotina</taxon>
        <taxon>Sordariomycetes</taxon>
        <taxon>Hypocreomycetidae</taxon>
        <taxon>Hypocreales</taxon>
        <taxon>Hypocreaceae</taxon>
        <taxon>Trichoderma</taxon>
    </lineage>
</organism>
<keyword evidence="1" id="KW-0472">Membrane</keyword>
<keyword evidence="1" id="KW-0812">Transmembrane</keyword>
<sequence length="123" mass="13492">MILCTVGLLDRCLSSSQPVGSVLKEYVGMEGAEPMPINAEKDNNPCSPDSHGFFDKSTGLHIFLLSLIACYILSYSYQFAFPLCGTMPQHDIGAGNCGCTPQWRSWRFHATAEFCLQVTSCNC</sequence>